<evidence type="ECO:0000256" key="3">
    <source>
        <dbReference type="ARBA" id="ARBA00023163"/>
    </source>
</evidence>
<evidence type="ECO:0000313" key="7">
    <source>
        <dbReference type="EMBL" id="MBB2165207.1"/>
    </source>
</evidence>
<gene>
    <name evidence="8" type="ORF">HLH25_12200</name>
    <name evidence="7" type="ORF">HLH26_11810</name>
</gene>
<dbReference type="InterPro" id="IPR001789">
    <property type="entry name" value="Sig_transdc_resp-reg_receiver"/>
</dbReference>
<dbReference type="PANTHER" id="PTHR44688:SF16">
    <property type="entry name" value="DNA-BINDING TRANSCRIPTIONAL ACTIVATOR DEVR_DOSR"/>
    <property type="match status" value="1"/>
</dbReference>
<dbReference type="PROSITE" id="PS00622">
    <property type="entry name" value="HTH_LUXR_1"/>
    <property type="match status" value="1"/>
</dbReference>
<dbReference type="CDD" id="cd06170">
    <property type="entry name" value="LuxR_C_like"/>
    <property type="match status" value="1"/>
</dbReference>
<evidence type="ECO:0000259" key="6">
    <source>
        <dbReference type="PROSITE" id="PS50110"/>
    </source>
</evidence>
<dbReference type="GO" id="GO:0000160">
    <property type="term" value="P:phosphorelay signal transduction system"/>
    <property type="evidence" value="ECO:0007669"/>
    <property type="project" value="InterPro"/>
</dbReference>
<name>A0A7W4NT56_9PROT</name>
<keyword evidence="9" id="KW-1185">Reference proteome</keyword>
<dbReference type="SMART" id="SM00421">
    <property type="entry name" value="HTH_LUXR"/>
    <property type="match status" value="1"/>
</dbReference>
<dbReference type="AlphaFoldDB" id="A0A7W4NT56"/>
<dbReference type="GO" id="GO:0003677">
    <property type="term" value="F:DNA binding"/>
    <property type="evidence" value="ECO:0007669"/>
    <property type="project" value="UniProtKB-KW"/>
</dbReference>
<dbReference type="PANTHER" id="PTHR44688">
    <property type="entry name" value="DNA-BINDING TRANSCRIPTIONAL ACTIVATOR DEVR_DOSR"/>
    <property type="match status" value="1"/>
</dbReference>
<dbReference type="SMART" id="SM00448">
    <property type="entry name" value="REC"/>
    <property type="match status" value="1"/>
</dbReference>
<dbReference type="InterPro" id="IPR016032">
    <property type="entry name" value="Sig_transdc_resp-reg_C-effctor"/>
</dbReference>
<keyword evidence="4" id="KW-0597">Phosphoprotein</keyword>
<dbReference type="InterPro" id="IPR011006">
    <property type="entry name" value="CheY-like_superfamily"/>
</dbReference>
<evidence type="ECO:0000313" key="9">
    <source>
        <dbReference type="Proteomes" id="UP000540490"/>
    </source>
</evidence>
<dbReference type="PRINTS" id="PR00038">
    <property type="entry name" value="HTHLUXR"/>
</dbReference>
<dbReference type="Proteomes" id="UP000561077">
    <property type="component" value="Unassembled WGS sequence"/>
</dbReference>
<dbReference type="InterPro" id="IPR036388">
    <property type="entry name" value="WH-like_DNA-bd_sf"/>
</dbReference>
<reference evidence="9 10" key="1">
    <citation type="submission" date="2020-04" db="EMBL/GenBank/DDBJ databases">
        <title>Description of novel Gluconacetobacter.</title>
        <authorList>
            <person name="Sombolestani A."/>
        </authorList>
    </citation>
    <scope>NUCLEOTIDE SEQUENCE [LARGE SCALE GENOMIC DNA]</scope>
    <source>
        <strain evidence="8 9">LMG 1728</strain>
        <strain evidence="7 10">LMG 1731</strain>
    </source>
</reference>
<accession>A0A7W4NT56</accession>
<feature type="domain" description="HTH luxR-type" evidence="5">
    <location>
        <begin position="153"/>
        <end position="218"/>
    </location>
</feature>
<dbReference type="PROSITE" id="PS50110">
    <property type="entry name" value="RESPONSE_REGULATORY"/>
    <property type="match status" value="1"/>
</dbReference>
<comment type="caution">
    <text evidence="7">The sequence shown here is derived from an EMBL/GenBank/DDBJ whole genome shotgun (WGS) entry which is preliminary data.</text>
</comment>
<evidence type="ECO:0000256" key="2">
    <source>
        <dbReference type="ARBA" id="ARBA00023125"/>
    </source>
</evidence>
<dbReference type="Pfam" id="PF00072">
    <property type="entry name" value="Response_reg"/>
    <property type="match status" value="1"/>
</dbReference>
<keyword evidence="2" id="KW-0238">DNA-binding</keyword>
<dbReference type="Gene3D" id="1.10.10.10">
    <property type="entry name" value="Winged helix-like DNA-binding domain superfamily/Winged helix DNA-binding domain"/>
    <property type="match status" value="1"/>
</dbReference>
<keyword evidence="1" id="KW-0805">Transcription regulation</keyword>
<evidence type="ECO:0000256" key="4">
    <source>
        <dbReference type="PROSITE-ProRule" id="PRU00169"/>
    </source>
</evidence>
<dbReference type="GO" id="GO:0006355">
    <property type="term" value="P:regulation of DNA-templated transcription"/>
    <property type="evidence" value="ECO:0007669"/>
    <property type="project" value="InterPro"/>
</dbReference>
<dbReference type="SUPFAM" id="SSF46894">
    <property type="entry name" value="C-terminal effector domain of the bipartite response regulators"/>
    <property type="match status" value="1"/>
</dbReference>
<dbReference type="InterPro" id="IPR000792">
    <property type="entry name" value="Tscrpt_reg_LuxR_C"/>
</dbReference>
<evidence type="ECO:0000313" key="8">
    <source>
        <dbReference type="EMBL" id="MBB2194384.1"/>
    </source>
</evidence>
<dbReference type="Pfam" id="PF00196">
    <property type="entry name" value="GerE"/>
    <property type="match status" value="1"/>
</dbReference>
<evidence type="ECO:0000313" key="10">
    <source>
        <dbReference type="Proteomes" id="UP000561077"/>
    </source>
</evidence>
<dbReference type="Gene3D" id="3.40.50.2300">
    <property type="match status" value="1"/>
</dbReference>
<sequence length="236" mass="25851">MVGNEKNVRAIAQRPETRAIIGTVIVVDDDAGIRASLDSLFRSADLCVVTFADPSEFLAAGLPDGECCLVLDVRLKTADGLAFQASLAQGGINIPIILMTGHGDIPMTVKGMRAGAIDFLTKPFSDEAILSAVHDALKISRSLRKEVRQRADMQARYEQLSVREREVMALVASGLMNKQVAARLEISLITVKIYRANAMKKMHASSLADLVRQAEELGIRDESVSRYHTEDDTRQR</sequence>
<feature type="modified residue" description="4-aspartylphosphate" evidence="4">
    <location>
        <position position="72"/>
    </location>
</feature>
<dbReference type="EMBL" id="JABEQN010000014">
    <property type="protein sequence ID" value="MBB2194384.1"/>
    <property type="molecule type" value="Genomic_DNA"/>
</dbReference>
<proteinExistence type="predicted"/>
<evidence type="ECO:0000259" key="5">
    <source>
        <dbReference type="PROSITE" id="PS50043"/>
    </source>
</evidence>
<protein>
    <submittedName>
        <fullName evidence="7">Response regulator transcription factor</fullName>
    </submittedName>
</protein>
<dbReference type="SUPFAM" id="SSF52172">
    <property type="entry name" value="CheY-like"/>
    <property type="match status" value="1"/>
</dbReference>
<dbReference type="Proteomes" id="UP000540490">
    <property type="component" value="Unassembled WGS sequence"/>
</dbReference>
<dbReference type="PROSITE" id="PS50043">
    <property type="entry name" value="HTH_LUXR_2"/>
    <property type="match status" value="1"/>
</dbReference>
<keyword evidence="3" id="KW-0804">Transcription</keyword>
<feature type="domain" description="Response regulatory" evidence="6">
    <location>
        <begin position="23"/>
        <end position="137"/>
    </location>
</feature>
<evidence type="ECO:0000256" key="1">
    <source>
        <dbReference type="ARBA" id="ARBA00023015"/>
    </source>
</evidence>
<dbReference type="EMBL" id="JABEQO010000014">
    <property type="protein sequence ID" value="MBB2165207.1"/>
    <property type="molecule type" value="Genomic_DNA"/>
</dbReference>
<organism evidence="7 10">
    <name type="scientific">Gluconacetobacter dulcium</name>
    <dbReference type="NCBI Taxonomy" id="2729096"/>
    <lineage>
        <taxon>Bacteria</taxon>
        <taxon>Pseudomonadati</taxon>
        <taxon>Pseudomonadota</taxon>
        <taxon>Alphaproteobacteria</taxon>
        <taxon>Acetobacterales</taxon>
        <taxon>Acetobacteraceae</taxon>
        <taxon>Gluconacetobacter</taxon>
    </lineage>
</organism>